<comment type="similarity">
    <text evidence="1">Belongs to the methylthioribose kinase family.</text>
</comment>
<sequence>MTAYHEFTLNDAIDFARRHYRGFAAGAALSAEEVGDGNLNRVFRVSDPQGQGVIVKQALPYIRCIGEGWPLTRQRAAREARVLLRHGELSPHGTLALLHHDDTLSALLLEDLSHWQLWRRALLETDEPESVATALGQHLARVLYGTSDFQVPSAIKRAEVVRLANPELCATTDTVFFHDPYRPGERNRVPPGLESDAAALWRDRELKHRVAHLRLRFQCNAEALLHGDLHTGSVFVREGECRVFDAEFGFYGPMGFDMGLVMANLLLNFCAQSGWRDAGAAEAARFARVEELRRLWKAFSEDFLARARTTSAPLLGEPGVAGEWVQQVWRDSLGFAGTEMIRRTIGIAHVADLDDIADPAQRQDCQRQALWLGRRLILEAATLSPVSLCGELRRLAAGEPVSGNGDQGMDSLPRGAWKRVRR</sequence>
<dbReference type="EMBL" id="CP118224">
    <property type="protein sequence ID" value="WMC12328.1"/>
    <property type="molecule type" value="Genomic_DNA"/>
</dbReference>
<keyword evidence="3" id="KW-0547">Nucleotide-binding</keyword>
<name>A0AA50KRD0_9GAMM</name>
<keyword evidence="2 7" id="KW-0808">Transferase</keyword>
<proteinExistence type="inferred from homology"/>
<protein>
    <submittedName>
        <fullName evidence="7">S-methyl-5-thioribose kinase</fullName>
        <ecNumber evidence="7">2.7.1.100</ecNumber>
    </submittedName>
</protein>
<dbReference type="PANTHER" id="PTHR34273:SF2">
    <property type="entry name" value="METHYLTHIORIBOSE KINASE"/>
    <property type="match status" value="1"/>
</dbReference>
<dbReference type="RefSeq" id="WP_306763560.1">
    <property type="nucleotide sequence ID" value="NZ_CP118224.1"/>
</dbReference>
<dbReference type="GO" id="GO:0009086">
    <property type="term" value="P:methionine biosynthetic process"/>
    <property type="evidence" value="ECO:0007669"/>
    <property type="project" value="InterPro"/>
</dbReference>
<organism evidence="7 8">
    <name type="scientific">Oceanimonas pelagia</name>
    <dbReference type="NCBI Taxonomy" id="3028314"/>
    <lineage>
        <taxon>Bacteria</taxon>
        <taxon>Pseudomonadati</taxon>
        <taxon>Pseudomonadota</taxon>
        <taxon>Gammaproteobacteria</taxon>
        <taxon>Aeromonadales</taxon>
        <taxon>Aeromonadaceae</taxon>
        <taxon>Oceanimonas</taxon>
    </lineage>
</organism>
<keyword evidence="4 7" id="KW-0418">Kinase</keyword>
<keyword evidence="5" id="KW-0067">ATP-binding</keyword>
<evidence type="ECO:0000256" key="2">
    <source>
        <dbReference type="ARBA" id="ARBA00022679"/>
    </source>
</evidence>
<evidence type="ECO:0000313" key="8">
    <source>
        <dbReference type="Proteomes" id="UP001223802"/>
    </source>
</evidence>
<dbReference type="GO" id="GO:0046522">
    <property type="term" value="F:S-methyl-5-thioribose kinase activity"/>
    <property type="evidence" value="ECO:0007669"/>
    <property type="project" value="UniProtKB-EC"/>
</dbReference>
<accession>A0AA50KRD0</accession>
<dbReference type="NCBIfam" id="TIGR01767">
    <property type="entry name" value="MTRK"/>
    <property type="match status" value="1"/>
</dbReference>
<evidence type="ECO:0000256" key="5">
    <source>
        <dbReference type="ARBA" id="ARBA00022840"/>
    </source>
</evidence>
<dbReference type="Proteomes" id="UP001223802">
    <property type="component" value="Chromosome"/>
</dbReference>
<reference evidence="7 8" key="1">
    <citation type="submission" date="2023-02" db="EMBL/GenBank/DDBJ databases">
        <title>Complete genome sequence of a novel bacterium Oceanimonas sp. NTOU-MSR1 isolated from marine coast sediment.</title>
        <authorList>
            <person name="Yang H.-T."/>
            <person name="Chen Y.-L."/>
            <person name="Ho Y.-N."/>
        </authorList>
    </citation>
    <scope>NUCLEOTIDE SEQUENCE [LARGE SCALE GENOMIC DNA]</scope>
    <source>
        <strain evidence="7 8">NTOU-MSR1</strain>
    </source>
</reference>
<dbReference type="KEGG" id="ope:PU634_08180"/>
<dbReference type="AlphaFoldDB" id="A0AA50KRD0"/>
<evidence type="ECO:0000256" key="3">
    <source>
        <dbReference type="ARBA" id="ARBA00022741"/>
    </source>
</evidence>
<evidence type="ECO:0000256" key="1">
    <source>
        <dbReference type="ARBA" id="ARBA00010165"/>
    </source>
</evidence>
<dbReference type="PIRSF" id="PIRSF031134">
    <property type="entry name" value="MTRK"/>
    <property type="match status" value="1"/>
</dbReference>
<dbReference type="InterPro" id="IPR009212">
    <property type="entry name" value="Methylthioribose_kinase"/>
</dbReference>
<dbReference type="GO" id="GO:0005524">
    <property type="term" value="F:ATP binding"/>
    <property type="evidence" value="ECO:0007669"/>
    <property type="project" value="UniProtKB-KW"/>
</dbReference>
<keyword evidence="8" id="KW-1185">Reference proteome</keyword>
<gene>
    <name evidence="7" type="primary">mtnK</name>
    <name evidence="7" type="ORF">PU634_08180</name>
</gene>
<dbReference type="SUPFAM" id="SSF56112">
    <property type="entry name" value="Protein kinase-like (PK-like)"/>
    <property type="match status" value="1"/>
</dbReference>
<dbReference type="InterPro" id="IPR011009">
    <property type="entry name" value="Kinase-like_dom_sf"/>
</dbReference>
<evidence type="ECO:0000256" key="6">
    <source>
        <dbReference type="SAM" id="MobiDB-lite"/>
    </source>
</evidence>
<dbReference type="Gene3D" id="3.90.1200.10">
    <property type="match status" value="1"/>
</dbReference>
<evidence type="ECO:0000313" key="7">
    <source>
        <dbReference type="EMBL" id="WMC12328.1"/>
    </source>
</evidence>
<feature type="region of interest" description="Disordered" evidence="6">
    <location>
        <begin position="399"/>
        <end position="422"/>
    </location>
</feature>
<dbReference type="EC" id="2.7.1.100" evidence="7"/>
<dbReference type="PANTHER" id="PTHR34273">
    <property type="entry name" value="METHYLTHIORIBOSE KINASE"/>
    <property type="match status" value="1"/>
</dbReference>
<dbReference type="Gene3D" id="3.30.200.20">
    <property type="entry name" value="Phosphorylase Kinase, domain 1"/>
    <property type="match status" value="1"/>
</dbReference>
<evidence type="ECO:0000256" key="4">
    <source>
        <dbReference type="ARBA" id="ARBA00022777"/>
    </source>
</evidence>